<dbReference type="FunFam" id="3.40.50.300:FF:000078">
    <property type="entry name" value="Elongation factor 4"/>
    <property type="match status" value="1"/>
</dbReference>
<dbReference type="InterPro" id="IPR031157">
    <property type="entry name" value="G_TR_CS"/>
</dbReference>
<dbReference type="InterPro" id="IPR035647">
    <property type="entry name" value="EFG_III/V"/>
</dbReference>
<dbReference type="Pfam" id="PF00679">
    <property type="entry name" value="EFG_C"/>
    <property type="match status" value="1"/>
</dbReference>
<dbReference type="InterPro" id="IPR035654">
    <property type="entry name" value="LepA_IV"/>
</dbReference>
<name>A0A515DEP0_9BURK</name>
<dbReference type="GO" id="GO:0097216">
    <property type="term" value="F:guanosine tetraphosphate binding"/>
    <property type="evidence" value="ECO:0007669"/>
    <property type="project" value="UniProtKB-ARBA"/>
</dbReference>
<dbReference type="InterPro" id="IPR000795">
    <property type="entry name" value="T_Tr_GTP-bd_dom"/>
</dbReference>
<evidence type="ECO:0000256" key="13">
    <source>
        <dbReference type="HAMAP-Rule" id="MF_00071"/>
    </source>
</evidence>
<dbReference type="PROSITE" id="PS00301">
    <property type="entry name" value="G_TR_1"/>
    <property type="match status" value="1"/>
</dbReference>
<evidence type="ECO:0000259" key="14">
    <source>
        <dbReference type="PROSITE" id="PS51722"/>
    </source>
</evidence>
<comment type="similarity">
    <text evidence="11">Belongs to the GTP-binding elongation factor family. LepA subfamily.</text>
</comment>
<evidence type="ECO:0000256" key="11">
    <source>
        <dbReference type="ARBA" id="ARBA00061052"/>
    </source>
</evidence>
<dbReference type="Gene3D" id="3.40.50.300">
    <property type="entry name" value="P-loop containing nucleotide triphosphate hydrolases"/>
    <property type="match status" value="1"/>
</dbReference>
<dbReference type="FunFam" id="3.30.70.240:FF:000007">
    <property type="entry name" value="Translation factor GUF1, mitochondrial"/>
    <property type="match status" value="1"/>
</dbReference>
<feature type="binding site" evidence="13">
    <location>
        <begin position="14"/>
        <end position="19"/>
    </location>
    <ligand>
        <name>GTP</name>
        <dbReference type="ChEBI" id="CHEBI:37565"/>
    </ligand>
</feature>
<dbReference type="SMART" id="SM00838">
    <property type="entry name" value="EFG_C"/>
    <property type="match status" value="1"/>
</dbReference>
<dbReference type="Pfam" id="PF00009">
    <property type="entry name" value="GTP_EFTU"/>
    <property type="match status" value="1"/>
</dbReference>
<dbReference type="Gene3D" id="2.40.30.10">
    <property type="entry name" value="Translation factors"/>
    <property type="match status" value="1"/>
</dbReference>
<keyword evidence="6 13" id="KW-0648">Protein biosynthesis</keyword>
<keyword evidence="15" id="KW-0251">Elongation factor</keyword>
<dbReference type="PROSITE" id="PS51722">
    <property type="entry name" value="G_TR_2"/>
    <property type="match status" value="1"/>
</dbReference>
<dbReference type="EMBL" id="CP035503">
    <property type="protein sequence ID" value="QDL38874.1"/>
    <property type="molecule type" value="Genomic_DNA"/>
</dbReference>
<dbReference type="InterPro" id="IPR038363">
    <property type="entry name" value="LepA_C_sf"/>
</dbReference>
<feature type="domain" description="Tr-type G" evidence="14">
    <location>
        <begin position="2"/>
        <end position="184"/>
    </location>
</feature>
<evidence type="ECO:0000256" key="8">
    <source>
        <dbReference type="ARBA" id="ARBA00023136"/>
    </source>
</evidence>
<dbReference type="RefSeq" id="WP_142820312.1">
    <property type="nucleotide sequence ID" value="NZ_CP035503.1"/>
</dbReference>
<dbReference type="CDD" id="cd03709">
    <property type="entry name" value="lepA_C"/>
    <property type="match status" value="1"/>
</dbReference>
<accession>A0A515DEP0</accession>
<dbReference type="OrthoDB" id="9801472at2"/>
<dbReference type="GO" id="GO:0003924">
    <property type="term" value="F:GTPase activity"/>
    <property type="evidence" value="ECO:0007669"/>
    <property type="project" value="UniProtKB-UniRule"/>
</dbReference>
<evidence type="ECO:0000256" key="9">
    <source>
        <dbReference type="ARBA" id="ARBA00050293"/>
    </source>
</evidence>
<keyword evidence="3" id="KW-0997">Cell inner membrane</keyword>
<protein>
    <recommendedName>
        <fullName evidence="12 13">Elongation factor 4</fullName>
        <shortName evidence="13">EF-4</shortName>
        <ecNumber evidence="12 13">3.6.5.n1</ecNumber>
    </recommendedName>
    <alternativeName>
        <fullName evidence="13">Ribosomal back-translocase LepA</fullName>
    </alternativeName>
</protein>
<dbReference type="KEGG" id="rhf:EUB48_17450"/>
<evidence type="ECO:0000256" key="2">
    <source>
        <dbReference type="ARBA" id="ARBA00022475"/>
    </source>
</evidence>
<evidence type="ECO:0000256" key="10">
    <source>
        <dbReference type="ARBA" id="ARBA00057626"/>
    </source>
</evidence>
<comment type="catalytic activity">
    <reaction evidence="9 13">
        <text>GTP + H2O = GDP + phosphate + H(+)</text>
        <dbReference type="Rhea" id="RHEA:19669"/>
        <dbReference type="ChEBI" id="CHEBI:15377"/>
        <dbReference type="ChEBI" id="CHEBI:15378"/>
        <dbReference type="ChEBI" id="CHEBI:37565"/>
        <dbReference type="ChEBI" id="CHEBI:43474"/>
        <dbReference type="ChEBI" id="CHEBI:58189"/>
        <dbReference type="EC" id="3.6.5.n1"/>
    </reaction>
</comment>
<dbReference type="GO" id="GO:0005525">
    <property type="term" value="F:GTP binding"/>
    <property type="evidence" value="ECO:0007669"/>
    <property type="project" value="UniProtKB-UniRule"/>
</dbReference>
<dbReference type="InterPro" id="IPR006297">
    <property type="entry name" value="EF-4"/>
</dbReference>
<dbReference type="NCBIfam" id="TIGR01393">
    <property type="entry name" value="lepA"/>
    <property type="match status" value="1"/>
</dbReference>
<dbReference type="GO" id="GO:0005886">
    <property type="term" value="C:plasma membrane"/>
    <property type="evidence" value="ECO:0007669"/>
    <property type="project" value="UniProtKB-SubCell"/>
</dbReference>
<dbReference type="FunFam" id="3.30.70.870:FF:000004">
    <property type="entry name" value="Translation factor GUF1, mitochondrial"/>
    <property type="match status" value="1"/>
</dbReference>
<gene>
    <name evidence="13" type="primary">lepA</name>
    <name evidence="15" type="ORF">EUB48_17450</name>
</gene>
<dbReference type="InterPro" id="IPR005225">
    <property type="entry name" value="Small_GTP-bd"/>
</dbReference>
<evidence type="ECO:0000256" key="4">
    <source>
        <dbReference type="ARBA" id="ARBA00022741"/>
    </source>
</evidence>
<dbReference type="PANTHER" id="PTHR43512">
    <property type="entry name" value="TRANSLATION FACTOR GUF1-RELATED"/>
    <property type="match status" value="1"/>
</dbReference>
<dbReference type="PRINTS" id="PR00315">
    <property type="entry name" value="ELONGATNFCT"/>
</dbReference>
<proteinExistence type="inferred from homology"/>
<sequence>MNHIRNFSIIAHIDHGKSTLADRLIQRCGGLADREMQAQVLDSMDIEKERGITIKAQTAALHYKALDGQIYNLNLIDTPGHVDFSYEVSRSLSACEGALLVVDASQGVEAQTVANCYTALDLGVEVVPVLNKMDLPNADPDNARAEIEDVIGIDATDAIPCSAKTGMGIDEILEAVVARIPPPRGNPAGPLRAMIIDSWFDSYVGVVMLVRVVDGRLARGERIKMMATGAMYNADSLGVFTPANETRAALEAGEVGYIIAGIRELQAAKVGDTITLIRPGTGGAAFTATEALPGFKEIQPQVFAGLYPTEANQYEGLRDSLEKLKLNDSSLYYEPEVSQALGFGFRCGFLGLLHMEIVQERLEREFDQDLITTAPSVVYQVVKADGEIVMVENPAKMPDQGRMEEIREPIVTVHLYMPQEYVGAVMTLANQKRGVQMNMAYHGRQVMLTYELPLGEIVLDFFDKLKSVSRGYASMDYEFKEYRAADVVKVDILLNGEKVDALSIIVHRSQSQYRGRAVVAKMREIISRQMYDVAIQAAIGSNIIARETIKALRKNVLAKCYGGDISRKRKLLEKQKAGKKRMKQIGSVEVPQEAFLAILQVED</sequence>
<keyword evidence="2 13" id="KW-1003">Cell membrane</keyword>
<dbReference type="Gene3D" id="3.30.70.870">
    <property type="entry name" value="Elongation Factor G (Translational Gtpase), domain 3"/>
    <property type="match status" value="1"/>
</dbReference>
<keyword evidence="4 13" id="KW-0547">Nucleotide-binding</keyword>
<evidence type="ECO:0000313" key="16">
    <source>
        <dbReference type="Proteomes" id="UP000316798"/>
    </source>
</evidence>
<evidence type="ECO:0000256" key="3">
    <source>
        <dbReference type="ARBA" id="ARBA00022519"/>
    </source>
</evidence>
<dbReference type="Gene3D" id="3.30.70.240">
    <property type="match status" value="1"/>
</dbReference>
<organism evidence="15 16">
    <name type="scientific">Rhodoferax sediminis</name>
    <dbReference type="NCBI Taxonomy" id="2509614"/>
    <lineage>
        <taxon>Bacteria</taxon>
        <taxon>Pseudomonadati</taxon>
        <taxon>Pseudomonadota</taxon>
        <taxon>Betaproteobacteria</taxon>
        <taxon>Burkholderiales</taxon>
        <taxon>Comamonadaceae</taxon>
        <taxon>Rhodoferax</taxon>
    </lineage>
</organism>
<reference evidence="15 16" key="1">
    <citation type="submission" date="2019-01" db="EMBL/GenBank/DDBJ databases">
        <title>Genomic insights into a novel species Rhodoferax sp.</title>
        <authorList>
            <person name="Jin L."/>
        </authorList>
    </citation>
    <scope>NUCLEOTIDE SEQUENCE [LARGE SCALE GENOMIC DNA]</scope>
    <source>
        <strain evidence="15 16">CHu59-6-5</strain>
    </source>
</reference>
<dbReference type="NCBIfam" id="TIGR00231">
    <property type="entry name" value="small_GTP"/>
    <property type="match status" value="1"/>
</dbReference>
<dbReference type="EC" id="3.6.5.n1" evidence="12 13"/>
<feature type="binding site" evidence="13">
    <location>
        <begin position="131"/>
        <end position="134"/>
    </location>
    <ligand>
        <name>GTP</name>
        <dbReference type="ChEBI" id="CHEBI:37565"/>
    </ligand>
</feature>
<dbReference type="InterPro" id="IPR027417">
    <property type="entry name" value="P-loop_NTPase"/>
</dbReference>
<evidence type="ECO:0000256" key="12">
    <source>
        <dbReference type="ARBA" id="ARBA00066744"/>
    </source>
</evidence>
<dbReference type="Pfam" id="PF03144">
    <property type="entry name" value="GTP_EFTU_D2"/>
    <property type="match status" value="1"/>
</dbReference>
<dbReference type="Gene3D" id="3.30.70.2570">
    <property type="entry name" value="Elongation factor 4, C-terminal domain"/>
    <property type="match status" value="1"/>
</dbReference>
<dbReference type="Pfam" id="PF06421">
    <property type="entry name" value="LepA_C"/>
    <property type="match status" value="1"/>
</dbReference>
<dbReference type="FunFam" id="3.30.70.2570:FF:000001">
    <property type="entry name" value="Translation factor GUF1, mitochondrial"/>
    <property type="match status" value="1"/>
</dbReference>
<dbReference type="AlphaFoldDB" id="A0A515DEP0"/>
<dbReference type="InterPro" id="IPR004161">
    <property type="entry name" value="EFTu-like_2"/>
</dbReference>
<evidence type="ECO:0000313" key="15">
    <source>
        <dbReference type="EMBL" id="QDL38874.1"/>
    </source>
</evidence>
<keyword evidence="7 13" id="KW-0342">GTP-binding</keyword>
<comment type="similarity">
    <text evidence="1 13">Belongs to the TRAFAC class translation factor GTPase superfamily. Classic translation factor GTPase family. LepA subfamily.</text>
</comment>
<dbReference type="CDD" id="cd01890">
    <property type="entry name" value="LepA"/>
    <property type="match status" value="1"/>
</dbReference>
<keyword evidence="16" id="KW-1185">Reference proteome</keyword>
<dbReference type="GO" id="GO:0045727">
    <property type="term" value="P:positive regulation of translation"/>
    <property type="evidence" value="ECO:0007669"/>
    <property type="project" value="UniProtKB-UniRule"/>
</dbReference>
<dbReference type="SUPFAM" id="SSF50447">
    <property type="entry name" value="Translation proteins"/>
    <property type="match status" value="1"/>
</dbReference>
<keyword evidence="5 13" id="KW-0378">Hydrolase</keyword>
<dbReference type="InterPro" id="IPR009000">
    <property type="entry name" value="Transl_B-barrel_sf"/>
</dbReference>
<comment type="function">
    <text evidence="10 13">Required for accurate and efficient protein synthesis under certain stress conditions. May act as a fidelity factor of the translation reaction, by catalyzing a one-codon backward translocation of tRNAs on improperly translocated ribosomes. Back-translocation proceeds from a post-translocation (POST) complex to a pre-translocation (PRE) complex, thus giving elongation factor G a second chance to translocate the tRNAs correctly. Binds to ribosomes in a GTP-dependent manner.</text>
</comment>
<dbReference type="PANTHER" id="PTHR43512:SF4">
    <property type="entry name" value="TRANSLATION FACTOR GUF1 HOMOLOG, CHLOROPLASTIC"/>
    <property type="match status" value="1"/>
</dbReference>
<dbReference type="SUPFAM" id="SSF54980">
    <property type="entry name" value="EF-G C-terminal domain-like"/>
    <property type="match status" value="2"/>
</dbReference>
<evidence type="ECO:0000256" key="5">
    <source>
        <dbReference type="ARBA" id="ARBA00022801"/>
    </source>
</evidence>
<evidence type="ECO:0000256" key="6">
    <source>
        <dbReference type="ARBA" id="ARBA00022917"/>
    </source>
</evidence>
<evidence type="ECO:0000256" key="1">
    <source>
        <dbReference type="ARBA" id="ARBA00005454"/>
    </source>
</evidence>
<dbReference type="InterPro" id="IPR000640">
    <property type="entry name" value="EFG_V-like"/>
</dbReference>
<keyword evidence="8 13" id="KW-0472">Membrane</keyword>
<dbReference type="GO" id="GO:0003746">
    <property type="term" value="F:translation elongation factor activity"/>
    <property type="evidence" value="ECO:0007669"/>
    <property type="project" value="UniProtKB-UniRule"/>
</dbReference>
<evidence type="ECO:0000256" key="7">
    <source>
        <dbReference type="ARBA" id="ARBA00023134"/>
    </source>
</evidence>
<dbReference type="HAMAP" id="MF_00071">
    <property type="entry name" value="LepA"/>
    <property type="match status" value="1"/>
</dbReference>
<dbReference type="CDD" id="cd16260">
    <property type="entry name" value="EF4_III"/>
    <property type="match status" value="1"/>
</dbReference>
<dbReference type="Proteomes" id="UP000316798">
    <property type="component" value="Chromosome"/>
</dbReference>
<comment type="subcellular location">
    <subcellularLocation>
        <location evidence="13">Cell membrane</location>
        <topology evidence="13">Peripheral membrane protein</topology>
        <orientation evidence="13">Cytoplasmic side</orientation>
    </subcellularLocation>
</comment>
<dbReference type="InterPro" id="IPR013842">
    <property type="entry name" value="LepA_CTD"/>
</dbReference>
<dbReference type="SUPFAM" id="SSF52540">
    <property type="entry name" value="P-loop containing nucleoside triphosphate hydrolases"/>
    <property type="match status" value="1"/>
</dbReference>
<dbReference type="GO" id="GO:0043022">
    <property type="term" value="F:ribosome binding"/>
    <property type="evidence" value="ECO:0007669"/>
    <property type="project" value="UniProtKB-UniRule"/>
</dbReference>
<dbReference type="FunFam" id="2.40.30.10:FF:000015">
    <property type="entry name" value="Translation factor GUF1, mitochondrial"/>
    <property type="match status" value="1"/>
</dbReference>